<dbReference type="EMBL" id="CP133614">
    <property type="protein sequence ID" value="WMV21905.1"/>
    <property type="molecule type" value="Genomic_DNA"/>
</dbReference>
<dbReference type="Proteomes" id="UP001234989">
    <property type="component" value="Chromosome 3"/>
</dbReference>
<evidence type="ECO:0000313" key="1">
    <source>
        <dbReference type="EMBL" id="WMV21905.1"/>
    </source>
</evidence>
<keyword evidence="2" id="KW-1185">Reference proteome</keyword>
<evidence type="ECO:0000313" key="2">
    <source>
        <dbReference type="Proteomes" id="UP001234989"/>
    </source>
</evidence>
<accession>A0AAF0QGL2</accession>
<proteinExistence type="predicted"/>
<sequence>MMQPKKLNHLLIITNSKLPVNHPQTRLLRGGRLSVRMKVHHSCRATTFSSSSDEPRHVARRLDCIIDSSRHIRRKKKVRVLVLIKVFLTKSCL</sequence>
<reference evidence="1" key="1">
    <citation type="submission" date="2023-08" db="EMBL/GenBank/DDBJ databases">
        <title>A de novo genome assembly of Solanum verrucosum Schlechtendal, a Mexican diploid species geographically isolated from the other diploid A-genome species in potato relatives.</title>
        <authorList>
            <person name="Hosaka K."/>
        </authorList>
    </citation>
    <scope>NUCLEOTIDE SEQUENCE</scope>
    <source>
        <tissue evidence="1">Young leaves</tissue>
    </source>
</reference>
<protein>
    <submittedName>
        <fullName evidence="1">Uncharacterized protein</fullName>
    </submittedName>
</protein>
<gene>
    <name evidence="1" type="ORF">MTR67_015290</name>
</gene>
<dbReference type="AlphaFoldDB" id="A0AAF0QGL2"/>
<name>A0AAF0QGL2_SOLVR</name>
<organism evidence="1 2">
    <name type="scientific">Solanum verrucosum</name>
    <dbReference type="NCBI Taxonomy" id="315347"/>
    <lineage>
        <taxon>Eukaryota</taxon>
        <taxon>Viridiplantae</taxon>
        <taxon>Streptophyta</taxon>
        <taxon>Embryophyta</taxon>
        <taxon>Tracheophyta</taxon>
        <taxon>Spermatophyta</taxon>
        <taxon>Magnoliopsida</taxon>
        <taxon>eudicotyledons</taxon>
        <taxon>Gunneridae</taxon>
        <taxon>Pentapetalae</taxon>
        <taxon>asterids</taxon>
        <taxon>lamiids</taxon>
        <taxon>Solanales</taxon>
        <taxon>Solanaceae</taxon>
        <taxon>Solanoideae</taxon>
        <taxon>Solaneae</taxon>
        <taxon>Solanum</taxon>
    </lineage>
</organism>